<dbReference type="RefSeq" id="WP_006710089.1">
    <property type="nucleotide sequence ID" value="NZ_GL636460.1"/>
</dbReference>
<gene>
    <name evidence="1" type="primary">pilO</name>
    <name evidence="1" type="ORF">SSYM_0309</name>
</gene>
<dbReference type="AlphaFoldDB" id="E9CQX8"/>
<evidence type="ECO:0000313" key="1">
    <source>
        <dbReference type="EMBL" id="EFW11042.1"/>
    </source>
</evidence>
<feature type="non-terminal residue" evidence="1">
    <location>
        <position position="1"/>
    </location>
</feature>
<name>E9CQX8_9GAMM</name>
<protein>
    <submittedName>
        <fullName evidence="1">Putative conjugative transfer outer membrane protein PilO</fullName>
    </submittedName>
</protein>
<dbReference type="Proteomes" id="UP000013568">
    <property type="component" value="Unassembled WGS sequence"/>
</dbReference>
<dbReference type="EMBL" id="GL636460">
    <property type="protein sequence ID" value="EFW11042.1"/>
    <property type="molecule type" value="Genomic_DNA"/>
</dbReference>
<keyword evidence="2" id="KW-1185">Reference proteome</keyword>
<proteinExistence type="predicted"/>
<dbReference type="HOGENOM" id="CLU_175925_0_0_6"/>
<feature type="non-terminal residue" evidence="1">
    <location>
        <position position="73"/>
    </location>
</feature>
<evidence type="ECO:0000313" key="2">
    <source>
        <dbReference type="Proteomes" id="UP000013568"/>
    </source>
</evidence>
<organism evidence="1 2">
    <name type="scientific">Serratia symbiotica str. Tucson</name>
    <dbReference type="NCBI Taxonomy" id="914128"/>
    <lineage>
        <taxon>Bacteria</taxon>
        <taxon>Pseudomonadati</taxon>
        <taxon>Pseudomonadota</taxon>
        <taxon>Gammaproteobacteria</taxon>
        <taxon>Enterobacterales</taxon>
        <taxon>Yersiniaceae</taxon>
        <taxon>Serratia</taxon>
        <taxon>Serratia symbiotica</taxon>
    </lineage>
</organism>
<accession>E9CQX8</accession>
<reference evidence="2" key="1">
    <citation type="journal article" date="2011" name="Genome Biol. Evol.">
        <title>Massive genomic decay in Serratia symbiotica, a recently evolved symbiont of aphids.</title>
        <authorList>
            <person name="Burke G.R."/>
            <person name="Moran N.A."/>
        </authorList>
    </citation>
    <scope>NUCLEOTIDE SEQUENCE [LARGE SCALE GENOMIC DNA]</scope>
    <source>
        <strain evidence="2">Tucson</strain>
    </source>
</reference>
<sequence length="73" mass="8241">ATPMVRGRRVFLAGIDWLPLTLRAGKNLKSEAQRQGADRVVSYRYRDSQKNPQWVMGLVNWAKLALPKGCKDG</sequence>